<protein>
    <submittedName>
        <fullName evidence="1">Uncharacterized protein</fullName>
    </submittedName>
</protein>
<dbReference type="RefSeq" id="WP_268794141.1">
    <property type="nucleotide sequence ID" value="NZ_FUWM01000016.1"/>
</dbReference>
<sequence>MPEIAQGVYDEIATAKGPKLKIGKDFDMVDYIEEKIEKKYSP</sequence>
<reference evidence="2" key="1">
    <citation type="submission" date="2017-02" db="EMBL/GenBank/DDBJ databases">
        <authorList>
            <person name="Varghese N."/>
            <person name="Submissions S."/>
        </authorList>
    </citation>
    <scope>NUCLEOTIDE SEQUENCE [LARGE SCALE GENOMIC DNA]</scope>
    <source>
        <strain evidence="2">ATCC BAA-73</strain>
    </source>
</reference>
<dbReference type="Proteomes" id="UP000190625">
    <property type="component" value="Unassembled WGS sequence"/>
</dbReference>
<name>A0A1T4NUS2_9FIRM</name>
<evidence type="ECO:0000313" key="2">
    <source>
        <dbReference type="Proteomes" id="UP000190625"/>
    </source>
</evidence>
<gene>
    <name evidence="1" type="ORF">SAMN02745118_01933</name>
</gene>
<keyword evidence="2" id="KW-1185">Reference proteome</keyword>
<accession>A0A1T4NUS2</accession>
<evidence type="ECO:0000313" key="1">
    <source>
        <dbReference type="EMBL" id="SJZ82991.1"/>
    </source>
</evidence>
<organism evidence="1 2">
    <name type="scientific">Selenihalanaerobacter shriftii</name>
    <dbReference type="NCBI Taxonomy" id="142842"/>
    <lineage>
        <taxon>Bacteria</taxon>
        <taxon>Bacillati</taxon>
        <taxon>Bacillota</taxon>
        <taxon>Clostridia</taxon>
        <taxon>Halanaerobiales</taxon>
        <taxon>Halobacteroidaceae</taxon>
        <taxon>Selenihalanaerobacter</taxon>
    </lineage>
</organism>
<proteinExistence type="predicted"/>
<dbReference type="EMBL" id="FUWM01000016">
    <property type="protein sequence ID" value="SJZ82991.1"/>
    <property type="molecule type" value="Genomic_DNA"/>
</dbReference>
<dbReference type="AlphaFoldDB" id="A0A1T4NUS2"/>